<dbReference type="AlphaFoldDB" id="A0A067CW66"/>
<dbReference type="InterPro" id="IPR050776">
    <property type="entry name" value="Ank_Repeat/CDKN_Inhibitor"/>
</dbReference>
<dbReference type="STRING" id="695850.A0A067CW66"/>
<evidence type="ECO:0000256" key="3">
    <source>
        <dbReference type="PROSITE-ProRule" id="PRU00023"/>
    </source>
</evidence>
<sequence length="158" mass="17821">MRRPSAFQYRPAPAPQAERNEVWDAVYAQDYARAQALLLQSAHIPSINRPHGIWGNTCAHVAVLHNNRKLVALLLLHKVDLNAININGTTPLHFAVEQRRTDMVKYLVENGASPSKRNYTFKSPLELAKMLPDNKAMVKLLQDAYNVERGRPTCSHST</sequence>
<dbReference type="PROSITE" id="PS50088">
    <property type="entry name" value="ANK_REPEAT"/>
    <property type="match status" value="1"/>
</dbReference>
<dbReference type="RefSeq" id="XP_012194387.1">
    <property type="nucleotide sequence ID" value="XM_012338997.1"/>
</dbReference>
<dbReference type="InterPro" id="IPR036770">
    <property type="entry name" value="Ankyrin_rpt-contain_sf"/>
</dbReference>
<dbReference type="KEGG" id="spar:SPRG_00780"/>
<dbReference type="Pfam" id="PF12796">
    <property type="entry name" value="Ank_2"/>
    <property type="match status" value="1"/>
</dbReference>
<dbReference type="GeneID" id="24123408"/>
<dbReference type="EMBL" id="KK583190">
    <property type="protein sequence ID" value="KDO34718.1"/>
    <property type="molecule type" value="Genomic_DNA"/>
</dbReference>
<dbReference type="SMART" id="SM00248">
    <property type="entry name" value="ANK"/>
    <property type="match status" value="2"/>
</dbReference>
<evidence type="ECO:0000256" key="1">
    <source>
        <dbReference type="ARBA" id="ARBA00022737"/>
    </source>
</evidence>
<dbReference type="Proteomes" id="UP000030745">
    <property type="component" value="Unassembled WGS sequence"/>
</dbReference>
<dbReference type="SUPFAM" id="SSF48403">
    <property type="entry name" value="Ankyrin repeat"/>
    <property type="match status" value="1"/>
</dbReference>
<gene>
    <name evidence="4" type="ORF">SPRG_00780</name>
</gene>
<evidence type="ECO:0000313" key="4">
    <source>
        <dbReference type="EMBL" id="KDO34718.1"/>
    </source>
</evidence>
<name>A0A067CW66_SAPPC</name>
<organism evidence="4 5">
    <name type="scientific">Saprolegnia parasitica (strain CBS 223.65)</name>
    <dbReference type="NCBI Taxonomy" id="695850"/>
    <lineage>
        <taxon>Eukaryota</taxon>
        <taxon>Sar</taxon>
        <taxon>Stramenopiles</taxon>
        <taxon>Oomycota</taxon>
        <taxon>Saprolegniomycetes</taxon>
        <taxon>Saprolegniales</taxon>
        <taxon>Saprolegniaceae</taxon>
        <taxon>Saprolegnia</taxon>
    </lineage>
</organism>
<dbReference type="Gene3D" id="1.25.40.20">
    <property type="entry name" value="Ankyrin repeat-containing domain"/>
    <property type="match status" value="2"/>
</dbReference>
<dbReference type="OMA" id="NTCAHVA"/>
<protein>
    <submittedName>
        <fullName evidence="4">Uncharacterized protein</fullName>
    </submittedName>
</protein>
<accession>A0A067CW66</accession>
<dbReference type="PROSITE" id="PS50297">
    <property type="entry name" value="ANK_REP_REGION"/>
    <property type="match status" value="1"/>
</dbReference>
<dbReference type="InterPro" id="IPR002110">
    <property type="entry name" value="Ankyrin_rpt"/>
</dbReference>
<keyword evidence="5" id="KW-1185">Reference proteome</keyword>
<evidence type="ECO:0000313" key="5">
    <source>
        <dbReference type="Proteomes" id="UP000030745"/>
    </source>
</evidence>
<proteinExistence type="predicted"/>
<dbReference type="PANTHER" id="PTHR24201">
    <property type="entry name" value="ANK_REP_REGION DOMAIN-CONTAINING PROTEIN"/>
    <property type="match status" value="1"/>
</dbReference>
<dbReference type="OrthoDB" id="202480at2759"/>
<feature type="repeat" description="ANK" evidence="3">
    <location>
        <begin position="87"/>
        <end position="119"/>
    </location>
</feature>
<keyword evidence="2 3" id="KW-0040">ANK repeat</keyword>
<keyword evidence="1" id="KW-0677">Repeat</keyword>
<reference evidence="4 5" key="1">
    <citation type="journal article" date="2013" name="PLoS Genet.">
        <title>Distinctive expansion of potential virulence genes in the genome of the oomycete fish pathogen Saprolegnia parasitica.</title>
        <authorList>
            <person name="Jiang R.H."/>
            <person name="de Bruijn I."/>
            <person name="Haas B.J."/>
            <person name="Belmonte R."/>
            <person name="Lobach L."/>
            <person name="Christie J."/>
            <person name="van den Ackerveken G."/>
            <person name="Bottin A."/>
            <person name="Bulone V."/>
            <person name="Diaz-Moreno S.M."/>
            <person name="Dumas B."/>
            <person name="Fan L."/>
            <person name="Gaulin E."/>
            <person name="Govers F."/>
            <person name="Grenville-Briggs L.J."/>
            <person name="Horner N.R."/>
            <person name="Levin J.Z."/>
            <person name="Mammella M."/>
            <person name="Meijer H.J."/>
            <person name="Morris P."/>
            <person name="Nusbaum C."/>
            <person name="Oome S."/>
            <person name="Phillips A.J."/>
            <person name="van Rooyen D."/>
            <person name="Rzeszutek E."/>
            <person name="Saraiva M."/>
            <person name="Secombes C.J."/>
            <person name="Seidl M.F."/>
            <person name="Snel B."/>
            <person name="Stassen J.H."/>
            <person name="Sykes S."/>
            <person name="Tripathy S."/>
            <person name="van den Berg H."/>
            <person name="Vega-Arreguin J.C."/>
            <person name="Wawra S."/>
            <person name="Young S.K."/>
            <person name="Zeng Q."/>
            <person name="Dieguez-Uribeondo J."/>
            <person name="Russ C."/>
            <person name="Tyler B.M."/>
            <person name="van West P."/>
        </authorList>
    </citation>
    <scope>NUCLEOTIDE SEQUENCE [LARGE SCALE GENOMIC DNA]</scope>
    <source>
        <strain evidence="4 5">CBS 223.65</strain>
    </source>
</reference>
<evidence type="ECO:0000256" key="2">
    <source>
        <dbReference type="ARBA" id="ARBA00023043"/>
    </source>
</evidence>
<dbReference type="VEuPathDB" id="FungiDB:SPRG_00780"/>